<organism evidence="1">
    <name type="scientific">Spironucleus salmonicida</name>
    <dbReference type="NCBI Taxonomy" id="348837"/>
    <lineage>
        <taxon>Eukaryota</taxon>
        <taxon>Metamonada</taxon>
        <taxon>Diplomonadida</taxon>
        <taxon>Hexamitidae</taxon>
        <taxon>Hexamitinae</taxon>
        <taxon>Spironucleus</taxon>
    </lineage>
</organism>
<dbReference type="EMBL" id="AUWU02000006">
    <property type="protein sequence ID" value="KAH0571591.1"/>
    <property type="molecule type" value="Genomic_DNA"/>
</dbReference>
<accession>V6M4I9</accession>
<dbReference type="VEuPathDB" id="GiardiaDB:SS50377_25780"/>
<gene>
    <name evidence="1" type="ORF">SS50377_11586</name>
    <name evidence="2" type="ORF">SS50377_25780</name>
</gene>
<keyword evidence="3" id="KW-1185">Reference proteome</keyword>
<dbReference type="Proteomes" id="UP000018208">
    <property type="component" value="Unassembled WGS sequence"/>
</dbReference>
<proteinExistence type="predicted"/>
<dbReference type="AlphaFoldDB" id="V6M4I9"/>
<sequence>MSKTPPKYETDKGRQRFERPKKISRLQLLSEEIVKSSNTPQQQVFKYRYPQPKTDVKAGSNQCFINMMLSHSAIYSAFCYVTRKRISIVPSNLLDVLAVKSTSYNVLLNQEQKSLLWINDRKLPERVILIDAILQEPGLNDTWIAKLNAMKTQK</sequence>
<dbReference type="EMBL" id="KI545996">
    <property type="protein sequence ID" value="EST48244.1"/>
    <property type="molecule type" value="Genomic_DNA"/>
</dbReference>
<evidence type="ECO:0000313" key="3">
    <source>
        <dbReference type="Proteomes" id="UP000018208"/>
    </source>
</evidence>
<reference evidence="2" key="2">
    <citation type="submission" date="2020-12" db="EMBL/GenBank/DDBJ databases">
        <title>New Spironucleus salmonicida genome in near-complete chromosomes.</title>
        <authorList>
            <person name="Xu F."/>
            <person name="Kurt Z."/>
            <person name="Jimenez-Gonzalez A."/>
            <person name="Astvaldsson A."/>
            <person name="Andersson J.O."/>
            <person name="Svard S.G."/>
        </authorList>
    </citation>
    <scope>NUCLEOTIDE SEQUENCE</scope>
    <source>
        <strain evidence="2">ATCC 50377</strain>
    </source>
</reference>
<evidence type="ECO:0000313" key="2">
    <source>
        <dbReference type="EMBL" id="KAH0571591.1"/>
    </source>
</evidence>
<evidence type="ECO:0000313" key="1">
    <source>
        <dbReference type="EMBL" id="EST48244.1"/>
    </source>
</evidence>
<protein>
    <submittedName>
        <fullName evidence="1">Uncharacterized protein</fullName>
    </submittedName>
</protein>
<reference evidence="1 2" key="1">
    <citation type="journal article" date="2014" name="PLoS Genet.">
        <title>The Genome of Spironucleus salmonicida Highlights a Fish Pathogen Adapted to Fluctuating Environments.</title>
        <authorList>
            <person name="Xu F."/>
            <person name="Jerlstrom-Hultqvist J."/>
            <person name="Einarsson E."/>
            <person name="Astvaldsson A."/>
            <person name="Svard S.G."/>
            <person name="Andersson J.O."/>
        </authorList>
    </citation>
    <scope>NUCLEOTIDE SEQUENCE</scope>
    <source>
        <strain evidence="2">ATCC 50377</strain>
    </source>
</reference>
<name>V6M4I9_9EUKA</name>